<evidence type="ECO:0000259" key="3">
    <source>
        <dbReference type="Pfam" id="PF04355"/>
    </source>
</evidence>
<dbReference type="InterPro" id="IPR037873">
    <property type="entry name" value="BamE-like"/>
</dbReference>
<dbReference type="PROSITE" id="PS51257">
    <property type="entry name" value="PROKAR_LIPOPROTEIN"/>
    <property type="match status" value="1"/>
</dbReference>
<dbReference type="Gene3D" id="3.30.1450.10">
    <property type="match status" value="1"/>
</dbReference>
<dbReference type="GO" id="GO:0019867">
    <property type="term" value="C:outer membrane"/>
    <property type="evidence" value="ECO:0007669"/>
    <property type="project" value="InterPro"/>
</dbReference>
<evidence type="ECO:0000256" key="1">
    <source>
        <dbReference type="ARBA" id="ARBA00022729"/>
    </source>
</evidence>
<evidence type="ECO:0000313" key="5">
    <source>
        <dbReference type="Proteomes" id="UP000637061"/>
    </source>
</evidence>
<name>A0A8I1EDE2_PSEPU</name>
<proteinExistence type="predicted"/>
<dbReference type="Pfam" id="PF04355">
    <property type="entry name" value="BamE"/>
    <property type="match status" value="1"/>
</dbReference>
<keyword evidence="2" id="KW-0472">Membrane</keyword>
<comment type="caution">
    <text evidence="4">The sequence shown here is derived from an EMBL/GenBank/DDBJ whole genome shotgun (WGS) entry which is preliminary data.</text>
</comment>
<dbReference type="EMBL" id="JAEHTE010000002">
    <property type="protein sequence ID" value="MBI6883219.1"/>
    <property type="molecule type" value="Genomic_DNA"/>
</dbReference>
<gene>
    <name evidence="4" type="primary">bamE</name>
    <name evidence="4" type="ORF">JEU22_04775</name>
</gene>
<reference evidence="4" key="1">
    <citation type="submission" date="2020-12" db="EMBL/GenBank/DDBJ databases">
        <title>Enhanced detection system for hospital associated transmission using whole genome sequencing surveillance.</title>
        <authorList>
            <person name="Harrison L.H."/>
            <person name="Van Tyne D."/>
            <person name="Marsh J.W."/>
            <person name="Griffith M.P."/>
            <person name="Snyder D.J."/>
            <person name="Cooper V.S."/>
            <person name="Mustapha M."/>
        </authorList>
    </citation>
    <scope>NUCLEOTIDE SEQUENCE</scope>
    <source>
        <strain evidence="4">PSB00042</strain>
    </source>
</reference>
<accession>A0A8I1EDE2</accession>
<feature type="domain" description="Outer membrane protein assembly factor BamE" evidence="3">
    <location>
        <begin position="35"/>
        <end position="108"/>
    </location>
</feature>
<protein>
    <submittedName>
        <fullName evidence="4">Outer membrane protein assembly factor BamE</fullName>
    </submittedName>
</protein>
<evidence type="ECO:0000313" key="4">
    <source>
        <dbReference type="EMBL" id="MBI6883219.1"/>
    </source>
</evidence>
<dbReference type="InterPro" id="IPR007450">
    <property type="entry name" value="BamE_dom"/>
</dbReference>
<evidence type="ECO:0000256" key="2">
    <source>
        <dbReference type="ARBA" id="ARBA00023136"/>
    </source>
</evidence>
<dbReference type="Proteomes" id="UP000637061">
    <property type="component" value="Unassembled WGS sequence"/>
</dbReference>
<dbReference type="AlphaFoldDB" id="A0A8I1EDE2"/>
<keyword evidence="1" id="KW-0732">Signal</keyword>
<organism evidence="4 5">
    <name type="scientific">Pseudomonas putida</name>
    <name type="common">Arthrobacter siderocapsulatus</name>
    <dbReference type="NCBI Taxonomy" id="303"/>
    <lineage>
        <taxon>Bacteria</taxon>
        <taxon>Pseudomonadati</taxon>
        <taxon>Pseudomonadota</taxon>
        <taxon>Gammaproteobacteria</taxon>
        <taxon>Pseudomonadales</taxon>
        <taxon>Pseudomonadaceae</taxon>
        <taxon>Pseudomonas</taxon>
    </lineage>
</organism>
<dbReference type="RefSeq" id="WP_198746833.1">
    <property type="nucleotide sequence ID" value="NZ_JAEHTE010000002.1"/>
</dbReference>
<sequence length="122" mass="13666">MKKSFASSLCVLAFPILVSGCSSDKIASFSEKQAGTQVDAIQYASLKPGQTASEAVLRMLGQPSKIQKKAGKQVWIYTFHTYNSNPMITNRDSYQAVFVEFDHQGILTKRWRKDTKPDGDNW</sequence>